<evidence type="ECO:0000313" key="3">
    <source>
        <dbReference type="Proteomes" id="UP001165065"/>
    </source>
</evidence>
<protein>
    <submittedName>
        <fullName evidence="2">Uncharacterized protein</fullName>
    </submittedName>
</protein>
<evidence type="ECO:0000256" key="1">
    <source>
        <dbReference type="SAM" id="MobiDB-lite"/>
    </source>
</evidence>
<gene>
    <name evidence="2" type="ORF">TrCOL_g3443</name>
</gene>
<reference evidence="3" key="1">
    <citation type="journal article" date="2023" name="Commun. Biol.">
        <title>Genome analysis of Parmales, the sister group of diatoms, reveals the evolutionary specialization of diatoms from phago-mixotrophs to photoautotrophs.</title>
        <authorList>
            <person name="Ban H."/>
            <person name="Sato S."/>
            <person name="Yoshikawa S."/>
            <person name="Yamada K."/>
            <person name="Nakamura Y."/>
            <person name="Ichinomiya M."/>
            <person name="Sato N."/>
            <person name="Blanc-Mathieu R."/>
            <person name="Endo H."/>
            <person name="Kuwata A."/>
            <person name="Ogata H."/>
        </authorList>
    </citation>
    <scope>NUCLEOTIDE SEQUENCE [LARGE SCALE GENOMIC DNA]</scope>
</reference>
<accession>A0A9W7GFQ5</accession>
<feature type="compositionally biased region" description="Polar residues" evidence="1">
    <location>
        <begin position="589"/>
        <end position="598"/>
    </location>
</feature>
<keyword evidence="3" id="KW-1185">Reference proteome</keyword>
<name>A0A9W7GFQ5_9STRA</name>
<dbReference type="EMBL" id="BRYA01001470">
    <property type="protein sequence ID" value="GMI44150.1"/>
    <property type="molecule type" value="Genomic_DNA"/>
</dbReference>
<dbReference type="Proteomes" id="UP001165065">
    <property type="component" value="Unassembled WGS sequence"/>
</dbReference>
<comment type="caution">
    <text evidence="2">The sequence shown here is derived from an EMBL/GenBank/DDBJ whole genome shotgun (WGS) entry which is preliminary data.</text>
</comment>
<feature type="region of interest" description="Disordered" evidence="1">
    <location>
        <begin position="589"/>
        <end position="621"/>
    </location>
</feature>
<sequence length="685" mass="74221">MAQYQLHSANDLREWRAWLAKGATSFKIDPHWEPGQREGFKLSHDAPSFFEKKPYSTLDDVLDFFVVSPPEAAYNKTISIALCFKKAPDVCSKYPYLHPWAGQWLEEVNGFFDRADTAILEAKSKFNIDLEFVLDGDAKPCDCKADLFKPWPSVWIESDKCSADCFYSDDGFCERFSILNDPDTSDWASMSKNGYGKFGAREGPLQLWEPDYQGTITGFINDYIDGRDLYNVPSGGGLAFAINIDPSMFDVLSSRSKLEGTSEARGFDKVVNGGETGTRPSLARADGDDGVWKLEFVVGGSKVVKRIEVPEVGSGEPFEDMRVEDWDSVDLPRGDEGEGGDFKINGRGCLVEFNGRCIWGKKHKPGKVKFTGEITSFSSAHLGGASEASLVAVSDGVRIFLGVDHGSGSVPWRLFGLGSRATTAALGDIAVLVTEGNHCYNSHEYNTRTSPLVCEPQVKEEDGCPEVLDYSVATAANWVTWLEEDRDEGEGYVVTACNDVVLHGSWGGGSKASVDLFDLGGTGSRGRVGVLAAYESYKAEEESVCGTPVMGVDGVVVSSFAVNVHFGGYEGTQAGLGMVEKGLAPATWPSGSTTTVIQTEEEPSATPPTTASDGRKERSATGSLASRFLSVEVTTMPTGSTTFSEANIRNISVVLSVMGLVVFLVGRKYWRSLKVSVKADDKDAV</sequence>
<dbReference type="OrthoDB" id="194565at2759"/>
<evidence type="ECO:0000313" key="2">
    <source>
        <dbReference type="EMBL" id="GMI44150.1"/>
    </source>
</evidence>
<dbReference type="AlphaFoldDB" id="A0A9W7GFQ5"/>
<organism evidence="2 3">
    <name type="scientific">Triparma columacea</name>
    <dbReference type="NCBI Taxonomy" id="722753"/>
    <lineage>
        <taxon>Eukaryota</taxon>
        <taxon>Sar</taxon>
        <taxon>Stramenopiles</taxon>
        <taxon>Ochrophyta</taxon>
        <taxon>Bolidophyceae</taxon>
        <taxon>Parmales</taxon>
        <taxon>Triparmaceae</taxon>
        <taxon>Triparma</taxon>
    </lineage>
</organism>
<proteinExistence type="predicted"/>